<dbReference type="EC" id="2.3.1.-" evidence="5"/>
<organism evidence="5 6">
    <name type="scientific">Neisseria oralis</name>
    <dbReference type="NCBI Taxonomy" id="1107316"/>
    <lineage>
        <taxon>Bacteria</taxon>
        <taxon>Pseudomonadati</taxon>
        <taxon>Pseudomonadota</taxon>
        <taxon>Betaproteobacteria</taxon>
        <taxon>Neisseriales</taxon>
        <taxon>Neisseriaceae</taxon>
        <taxon>Neisseria</taxon>
    </lineage>
</organism>
<sequence length="556" mass="62412">MSQTSRLPVPDLAETCERYLKLVHPLLSDEAFEKTAATTRNFESGKGKELQAALQQFAAEVETSWLIDAWLESYLRVRNPLPLASNVGFNIQTQGKDLAEWASALAAVCADYYHQRIPVPQTPQGTPVCMEQWKILQGAARVPQKEVDGFHFSPNGSRHIGVLHNGFYYRIAALDEQFEAYHPDAFRQAFEEILSDTHQNKYPVAVPCYLGGNETARVYQALQQHDDNTRLLEHIKQDLFHISISNEDLDADSDLAQTTFQPKQNVWCYKPTTYCYNTSTKRLYLHCEHTWADGGALKGIVTLAAAKLNSLVGKKTRPAVHRYEWQLDADLLKNWEQWQQNYAKQADQMHVTSVTIPFNGLTIPKGVSQDALMQFLLQYAQLTTYGSVRNTYEAVDVSHFKNGRTECVRPVSNESLVFVGTLLQEKPSREALDAALAEHKARIKASKLGQGANRHLLGLQLMATKANSEIPEFFKDEGYQTFTTDFLSTSTVGDNSTVVNFAFAPTSVGGLGINYTITPEGWLYTVSHTQEQQQKVNVFVEALKVGGKHLLEFLNA</sequence>
<dbReference type="Gene3D" id="3.30.559.10">
    <property type="entry name" value="Chloramphenicol acetyltransferase-like domain"/>
    <property type="match status" value="1"/>
</dbReference>
<keyword evidence="3 5" id="KW-0012">Acyltransferase</keyword>
<dbReference type="SUPFAM" id="SSF52777">
    <property type="entry name" value="CoA-dependent acyltransferases"/>
    <property type="match status" value="2"/>
</dbReference>
<keyword evidence="6" id="KW-1185">Reference proteome</keyword>
<evidence type="ECO:0000256" key="2">
    <source>
        <dbReference type="ARBA" id="ARBA00022679"/>
    </source>
</evidence>
<comment type="caution">
    <text evidence="5">The sequence shown here is derived from an EMBL/GenBank/DDBJ whole genome shotgun (WGS) entry which is preliminary data.</text>
</comment>
<dbReference type="Proteomes" id="UP001621964">
    <property type="component" value="Unassembled WGS sequence"/>
</dbReference>
<evidence type="ECO:0000259" key="4">
    <source>
        <dbReference type="Pfam" id="PF00755"/>
    </source>
</evidence>
<dbReference type="GO" id="GO:0016746">
    <property type="term" value="F:acyltransferase activity"/>
    <property type="evidence" value="ECO:0007669"/>
    <property type="project" value="UniProtKB-KW"/>
</dbReference>
<dbReference type="InterPro" id="IPR039551">
    <property type="entry name" value="Cho/carn_acyl_trans"/>
</dbReference>
<feature type="domain" description="Choline/carnitine acyltransferase" evidence="4">
    <location>
        <begin position="7"/>
        <end position="544"/>
    </location>
</feature>
<dbReference type="Pfam" id="PF00755">
    <property type="entry name" value="Carn_acyltransf"/>
    <property type="match status" value="1"/>
</dbReference>
<comment type="similarity">
    <text evidence="1">Belongs to the carnitine/choline acetyltransferase family.</text>
</comment>
<keyword evidence="2 5" id="KW-0808">Transferase</keyword>
<evidence type="ECO:0000256" key="1">
    <source>
        <dbReference type="ARBA" id="ARBA00005232"/>
    </source>
</evidence>
<evidence type="ECO:0000313" key="5">
    <source>
        <dbReference type="EMBL" id="MFK7642788.1"/>
    </source>
</evidence>
<dbReference type="RefSeq" id="WP_405386794.1">
    <property type="nucleotide sequence ID" value="NZ_JBJGEB010000010.1"/>
</dbReference>
<evidence type="ECO:0000256" key="3">
    <source>
        <dbReference type="ARBA" id="ARBA00023315"/>
    </source>
</evidence>
<protein>
    <submittedName>
        <fullName evidence="5">Choline/carnitine O-acyltransferase</fullName>
        <ecNumber evidence="5">2.3.1.-</ecNumber>
    </submittedName>
</protein>
<proteinExistence type="inferred from homology"/>
<dbReference type="InterPro" id="IPR042231">
    <property type="entry name" value="Cho/carn_acyl_trans_2"/>
</dbReference>
<dbReference type="PANTHER" id="PTHR22589">
    <property type="entry name" value="CARNITINE O-ACYLTRANSFERASE"/>
    <property type="match status" value="1"/>
</dbReference>
<accession>A0ABW8Q6R1</accession>
<dbReference type="EMBL" id="JBJGEB010000010">
    <property type="protein sequence ID" value="MFK7642788.1"/>
    <property type="molecule type" value="Genomic_DNA"/>
</dbReference>
<dbReference type="InterPro" id="IPR023213">
    <property type="entry name" value="CAT-like_dom_sf"/>
</dbReference>
<evidence type="ECO:0000313" key="6">
    <source>
        <dbReference type="Proteomes" id="UP001621964"/>
    </source>
</evidence>
<dbReference type="Gene3D" id="3.30.559.70">
    <property type="entry name" value="Choline/Carnitine o-acyltransferase, domain 2"/>
    <property type="match status" value="1"/>
</dbReference>
<gene>
    <name evidence="5" type="ORF">ACI43T_09860</name>
</gene>
<name>A0ABW8Q6R1_9NEIS</name>
<dbReference type="InterPro" id="IPR000542">
    <property type="entry name" value="Carn_acyl_trans"/>
</dbReference>
<reference evidence="5 6" key="1">
    <citation type="submission" date="2024-11" db="EMBL/GenBank/DDBJ databases">
        <authorList>
            <person name="Mikucki A.G."/>
            <person name="Kahler C.M."/>
        </authorList>
    </citation>
    <scope>NUCLEOTIDE SEQUENCE [LARGE SCALE GENOMIC DNA]</scope>
    <source>
        <strain evidence="5 6">EXNM717</strain>
    </source>
</reference>